<keyword evidence="2" id="KW-1185">Reference proteome</keyword>
<dbReference type="EMBL" id="JAYFUL010000021">
    <property type="protein sequence ID" value="MEA5258823.1"/>
    <property type="molecule type" value="Genomic_DNA"/>
</dbReference>
<comment type="caution">
    <text evidence="1">The sequence shown here is derived from an EMBL/GenBank/DDBJ whole genome shotgun (WGS) entry which is preliminary data.</text>
</comment>
<reference evidence="1 2" key="1">
    <citation type="submission" date="2023-12" db="EMBL/GenBank/DDBJ databases">
        <title>Novel species of the genus Arcicella isolated from rivers.</title>
        <authorList>
            <person name="Lu H."/>
        </authorList>
    </citation>
    <scope>NUCLEOTIDE SEQUENCE [LARGE SCALE GENOMIC DNA]</scope>
    <source>
        <strain evidence="1 2">LMG 21963</strain>
    </source>
</reference>
<accession>A0ABU5QP25</accession>
<sequence length="88" mass="10652">MFEQRFTKYKDFMSEDFLSDTCFIEWVQSENHEVGKEFWQAFLERYPQKQQEIELAKSILNRTHDESLSKDEVASIWNRINLTISIIN</sequence>
<protein>
    <submittedName>
        <fullName evidence="1">Uncharacterized protein</fullName>
    </submittedName>
</protein>
<name>A0ABU5QP25_9BACT</name>
<gene>
    <name evidence="1" type="ORF">VB264_13585</name>
</gene>
<dbReference type="Proteomes" id="UP001304671">
    <property type="component" value="Unassembled WGS sequence"/>
</dbReference>
<evidence type="ECO:0000313" key="2">
    <source>
        <dbReference type="Proteomes" id="UP001304671"/>
    </source>
</evidence>
<dbReference type="RefSeq" id="WP_323250191.1">
    <property type="nucleotide sequence ID" value="NZ_JAYFUL010000021.1"/>
</dbReference>
<proteinExistence type="predicted"/>
<evidence type="ECO:0000313" key="1">
    <source>
        <dbReference type="EMBL" id="MEA5258823.1"/>
    </source>
</evidence>
<organism evidence="1 2">
    <name type="scientific">Arcicella aquatica</name>
    <dbReference type="NCBI Taxonomy" id="217141"/>
    <lineage>
        <taxon>Bacteria</taxon>
        <taxon>Pseudomonadati</taxon>
        <taxon>Bacteroidota</taxon>
        <taxon>Cytophagia</taxon>
        <taxon>Cytophagales</taxon>
        <taxon>Flectobacillaceae</taxon>
        <taxon>Arcicella</taxon>
    </lineage>
</organism>